<feature type="chain" id="PRO_5016614051" evidence="1">
    <location>
        <begin position="18"/>
        <end position="133"/>
    </location>
</feature>
<dbReference type="AlphaFoldDB" id="A0A373FQJ2"/>
<keyword evidence="1" id="KW-0732">Signal</keyword>
<feature type="signal peptide" evidence="1">
    <location>
        <begin position="1"/>
        <end position="17"/>
    </location>
</feature>
<dbReference type="Proteomes" id="UP000261948">
    <property type="component" value="Unassembled WGS sequence"/>
</dbReference>
<name>A0A373FQJ2_COMTE</name>
<dbReference type="EMBL" id="QURR01000007">
    <property type="protein sequence ID" value="RGE45812.1"/>
    <property type="molecule type" value="Genomic_DNA"/>
</dbReference>
<sequence>MAIFGLVLCVPLGAALAQIAPATEQRAFADRMMVCNAHALLLKMYAQGTVPSHIPGPAPYRDLALAADKDYAAQRMNRSHYRDLALEELEPLLNTRPLEGLSEAQKDEHVYAMWSQLIESCNAAAAQPPSNSP</sequence>
<comment type="caution">
    <text evidence="2">The sequence shown here is derived from an EMBL/GenBank/DDBJ whole genome shotgun (WGS) entry which is preliminary data.</text>
</comment>
<accession>A0A373FQJ2</accession>
<gene>
    <name evidence="2" type="ORF">DZC30_07700</name>
</gene>
<dbReference type="OrthoDB" id="9915905at2"/>
<evidence type="ECO:0000313" key="2">
    <source>
        <dbReference type="EMBL" id="RGE45812.1"/>
    </source>
</evidence>
<evidence type="ECO:0000313" key="3">
    <source>
        <dbReference type="Proteomes" id="UP000261948"/>
    </source>
</evidence>
<reference evidence="2 3" key="1">
    <citation type="submission" date="2018-08" db="EMBL/GenBank/DDBJ databases">
        <title>Comamonas testosteroni strain SWCO2.</title>
        <authorList>
            <person name="Jiang N."/>
            <person name="Zhang X.Z."/>
        </authorList>
    </citation>
    <scope>NUCLEOTIDE SEQUENCE [LARGE SCALE GENOMIC DNA]</scope>
    <source>
        <strain evidence="2 3">SWCO2</strain>
    </source>
</reference>
<proteinExistence type="predicted"/>
<protein>
    <submittedName>
        <fullName evidence="2">Uncharacterized protein</fullName>
    </submittedName>
</protein>
<organism evidence="2 3">
    <name type="scientific">Comamonas testosteroni</name>
    <name type="common">Pseudomonas testosteroni</name>
    <dbReference type="NCBI Taxonomy" id="285"/>
    <lineage>
        <taxon>Bacteria</taxon>
        <taxon>Pseudomonadati</taxon>
        <taxon>Pseudomonadota</taxon>
        <taxon>Betaproteobacteria</taxon>
        <taxon>Burkholderiales</taxon>
        <taxon>Comamonadaceae</taxon>
        <taxon>Comamonas</taxon>
    </lineage>
</organism>
<keyword evidence="3" id="KW-1185">Reference proteome</keyword>
<evidence type="ECO:0000256" key="1">
    <source>
        <dbReference type="SAM" id="SignalP"/>
    </source>
</evidence>